<name>A0A1C0YIC4_9BACL</name>
<evidence type="ECO:0000256" key="2">
    <source>
        <dbReference type="ARBA" id="ARBA00022692"/>
    </source>
</evidence>
<feature type="transmembrane region" description="Helical" evidence="5">
    <location>
        <begin position="48"/>
        <end position="68"/>
    </location>
</feature>
<comment type="subcellular location">
    <subcellularLocation>
        <location evidence="1">Membrane</location>
        <topology evidence="1">Multi-pass membrane protein</topology>
    </subcellularLocation>
</comment>
<keyword evidence="7" id="KW-1185">Reference proteome</keyword>
<evidence type="ECO:0008006" key="8">
    <source>
        <dbReference type="Google" id="ProtNLM"/>
    </source>
</evidence>
<sequence length="106" mass="11789">MENERLLSILSYSSIFYCPLIVPLVVYFAQSNEYAKFHAKRAAVGQTLVIGSGLLSFLAFFMIVFFASEMTETFASVLMVSAFGIFSIVALAVSVWSIIMTIRVVR</sequence>
<dbReference type="RefSeq" id="WP_066544144.1">
    <property type="nucleotide sequence ID" value="NZ_MASJ01000007.1"/>
</dbReference>
<proteinExistence type="predicted"/>
<evidence type="ECO:0000256" key="3">
    <source>
        <dbReference type="ARBA" id="ARBA00022989"/>
    </source>
</evidence>
<keyword evidence="3 5" id="KW-1133">Transmembrane helix</keyword>
<dbReference type="Pfam" id="PF09685">
    <property type="entry name" value="MamF_MmsF"/>
    <property type="match status" value="1"/>
</dbReference>
<evidence type="ECO:0000313" key="6">
    <source>
        <dbReference type="EMBL" id="OCS86930.1"/>
    </source>
</evidence>
<dbReference type="Proteomes" id="UP000093199">
    <property type="component" value="Unassembled WGS sequence"/>
</dbReference>
<dbReference type="OrthoDB" id="2328241at2"/>
<gene>
    <name evidence="6" type="ORF">A6M13_12075</name>
</gene>
<dbReference type="AlphaFoldDB" id="A0A1C0YIC4"/>
<dbReference type="InterPro" id="IPR019109">
    <property type="entry name" value="MamF_MmsF"/>
</dbReference>
<keyword evidence="2 5" id="KW-0812">Transmembrane</keyword>
<evidence type="ECO:0000256" key="5">
    <source>
        <dbReference type="SAM" id="Phobius"/>
    </source>
</evidence>
<keyword evidence="4 5" id="KW-0472">Membrane</keyword>
<feature type="transmembrane region" description="Helical" evidence="5">
    <location>
        <begin position="74"/>
        <end position="99"/>
    </location>
</feature>
<dbReference type="STRING" id="33978.A6M13_12075"/>
<evidence type="ECO:0000256" key="1">
    <source>
        <dbReference type="ARBA" id="ARBA00004141"/>
    </source>
</evidence>
<reference evidence="6 7" key="1">
    <citation type="submission" date="2016-07" db="EMBL/GenBank/DDBJ databases">
        <title>Caryophanon tenue genome sequencing.</title>
        <authorList>
            <person name="Verma A."/>
            <person name="Pal Y."/>
            <person name="Krishnamurthi S."/>
        </authorList>
    </citation>
    <scope>NUCLEOTIDE SEQUENCE [LARGE SCALE GENOMIC DNA]</scope>
    <source>
        <strain evidence="6 7">DSM 14152</strain>
    </source>
</reference>
<organism evidence="6 7">
    <name type="scientific">Caryophanon tenue</name>
    <dbReference type="NCBI Taxonomy" id="33978"/>
    <lineage>
        <taxon>Bacteria</taxon>
        <taxon>Bacillati</taxon>
        <taxon>Bacillota</taxon>
        <taxon>Bacilli</taxon>
        <taxon>Bacillales</taxon>
        <taxon>Caryophanaceae</taxon>
        <taxon>Caryophanon</taxon>
    </lineage>
</organism>
<evidence type="ECO:0000313" key="7">
    <source>
        <dbReference type="Proteomes" id="UP000093199"/>
    </source>
</evidence>
<dbReference type="EMBL" id="MASJ01000007">
    <property type="protein sequence ID" value="OCS86930.1"/>
    <property type="molecule type" value="Genomic_DNA"/>
</dbReference>
<feature type="transmembrane region" description="Helical" evidence="5">
    <location>
        <begin position="6"/>
        <end position="28"/>
    </location>
</feature>
<comment type="caution">
    <text evidence="6">The sequence shown here is derived from an EMBL/GenBank/DDBJ whole genome shotgun (WGS) entry which is preliminary data.</text>
</comment>
<accession>A0A1C0YIC4</accession>
<evidence type="ECO:0000256" key="4">
    <source>
        <dbReference type="ARBA" id="ARBA00023136"/>
    </source>
</evidence>
<protein>
    <recommendedName>
        <fullName evidence="8">DUF4870 domain-containing protein</fullName>
    </recommendedName>
</protein>